<dbReference type="EMBL" id="CP028774">
    <property type="protein sequence ID" value="AWU75878.1"/>
    <property type="molecule type" value="Genomic_DNA"/>
</dbReference>
<evidence type="ECO:0000313" key="3">
    <source>
        <dbReference type="Proteomes" id="UP000249293"/>
    </source>
</evidence>
<dbReference type="AlphaFoldDB" id="A0A2U9R442"/>
<dbReference type="GeneID" id="40383643"/>
<proteinExistence type="predicted"/>
<feature type="coiled-coil region" evidence="1">
    <location>
        <begin position="319"/>
        <end position="349"/>
    </location>
</feature>
<dbReference type="Proteomes" id="UP000249293">
    <property type="component" value="Chromosome 2"/>
</dbReference>
<dbReference type="VEuPathDB" id="FungiDB:C5L36_0B11130"/>
<gene>
    <name evidence="2" type="ORF">C5L36_0B11130</name>
</gene>
<evidence type="ECO:0000313" key="2">
    <source>
        <dbReference type="EMBL" id="AWU75878.1"/>
    </source>
</evidence>
<keyword evidence="1" id="KW-0175">Coiled coil</keyword>
<keyword evidence="3" id="KW-1185">Reference proteome</keyword>
<sequence length="351" mass="40824">MCEKCINGFYITGKTIWNYIPTFQGISSVSSFPCSAVPLYFSSRSCILLWFIIGLYSDKTNSRFQGMTMIRLLPYVGDIEIGNEPIRMNVLMRMNTEQIIKILSEYSNDDSRVKVVIKDGKVVGFKIFKDKGRVEIIKCSLTGENVGKIYQRIPNRAEAVNLGPLDYRVNLINYKGEKDVDLRKIEEYKTKVRIMEKVCEQGAGTEEGIKCDGVDLREFPAWIVEQMEVTKGVIDWRYAKLVKSFGDGRYKKRLYIEGYRPHDSQMMLYTGGVDDILTRPKVYKGGVEKARKYVSRYQKVYPIYYRLYDKIRRDPLGTTDQINNDLKRLIEMHNELEELRHQLEVNQQANK</sequence>
<reference evidence="2 3" key="1">
    <citation type="submission" date="2018-06" db="EMBL/GenBank/DDBJ databases">
        <title>Population genomics shows no distinction between pathogenic Candida krusei and environmental Pichia kudriavzevii: One species, four names.</title>
        <authorList>
            <person name="Douglass A.P."/>
            <person name="Offei B."/>
            <person name="Braun-Galleani S."/>
            <person name="Coughlan A.Y."/>
            <person name="Martos A."/>
            <person name="Ortiz-Merino R.A."/>
            <person name="Byrne K.P."/>
            <person name="Wolfe K.H."/>
        </authorList>
    </citation>
    <scope>NUCLEOTIDE SEQUENCE [LARGE SCALE GENOMIC DNA]</scope>
    <source>
        <strain evidence="2 3">CBS573</strain>
    </source>
</reference>
<accession>A0A2U9R442</accession>
<protein>
    <submittedName>
        <fullName evidence="2">Uncharacterized protein</fullName>
    </submittedName>
</protein>
<name>A0A2U9R442_PICKU</name>
<evidence type="ECO:0000256" key="1">
    <source>
        <dbReference type="SAM" id="Coils"/>
    </source>
</evidence>
<dbReference type="RefSeq" id="XP_029321355.1">
    <property type="nucleotide sequence ID" value="XM_029465496.1"/>
</dbReference>
<dbReference type="OrthoDB" id="3997938at2759"/>
<dbReference type="KEGG" id="pkz:C5L36_0B11130"/>
<organism evidence="2 3">
    <name type="scientific">Pichia kudriavzevii</name>
    <name type="common">Yeast</name>
    <name type="synonym">Issatchenkia orientalis</name>
    <dbReference type="NCBI Taxonomy" id="4909"/>
    <lineage>
        <taxon>Eukaryota</taxon>
        <taxon>Fungi</taxon>
        <taxon>Dikarya</taxon>
        <taxon>Ascomycota</taxon>
        <taxon>Saccharomycotina</taxon>
        <taxon>Pichiomycetes</taxon>
        <taxon>Pichiales</taxon>
        <taxon>Pichiaceae</taxon>
        <taxon>Pichia</taxon>
    </lineage>
</organism>